<evidence type="ECO:0000313" key="4">
    <source>
        <dbReference type="EMBL" id="TFF17578.1"/>
    </source>
</evidence>
<dbReference type="OrthoDB" id="9797882at2"/>
<organism evidence="4 5">
    <name type="scientific">Jiella endophytica</name>
    <dbReference type="NCBI Taxonomy" id="2558362"/>
    <lineage>
        <taxon>Bacteria</taxon>
        <taxon>Pseudomonadati</taxon>
        <taxon>Pseudomonadota</taxon>
        <taxon>Alphaproteobacteria</taxon>
        <taxon>Hyphomicrobiales</taxon>
        <taxon>Aurantimonadaceae</taxon>
        <taxon>Jiella</taxon>
    </lineage>
</organism>
<dbReference type="PROSITE" id="PS01247">
    <property type="entry name" value="IUNH"/>
    <property type="match status" value="1"/>
</dbReference>
<dbReference type="GO" id="GO:0005829">
    <property type="term" value="C:cytosol"/>
    <property type="evidence" value="ECO:0007669"/>
    <property type="project" value="TreeGrafter"/>
</dbReference>
<dbReference type="Gene3D" id="3.90.245.10">
    <property type="entry name" value="Ribonucleoside hydrolase-like"/>
    <property type="match status" value="1"/>
</dbReference>
<dbReference type="GO" id="GO:0006152">
    <property type="term" value="P:purine nucleoside catabolic process"/>
    <property type="evidence" value="ECO:0007669"/>
    <property type="project" value="TreeGrafter"/>
</dbReference>
<reference evidence="4 5" key="1">
    <citation type="submission" date="2019-03" db="EMBL/GenBank/DDBJ databases">
        <title>Jiella endophytica sp. nov., a novel endophytic bacterium isolated from root of Ficus microcarpa Linn. f.</title>
        <authorList>
            <person name="Tuo L."/>
        </authorList>
    </citation>
    <scope>NUCLEOTIDE SEQUENCE [LARGE SCALE GENOMIC DNA]</scope>
    <source>
        <strain evidence="4 5">CBS5Q-3</strain>
    </source>
</reference>
<dbReference type="InterPro" id="IPR036452">
    <property type="entry name" value="Ribo_hydro-like"/>
</dbReference>
<keyword evidence="1 4" id="KW-0378">Hydrolase</keyword>
<proteinExistence type="predicted"/>
<dbReference type="GO" id="GO:0045437">
    <property type="term" value="F:uridine nucleosidase activity"/>
    <property type="evidence" value="ECO:0007669"/>
    <property type="project" value="UniProtKB-ARBA"/>
</dbReference>
<feature type="domain" description="Inosine/uridine-preferring nucleoside hydrolase" evidence="3">
    <location>
        <begin position="6"/>
        <end position="302"/>
    </location>
</feature>
<dbReference type="CDD" id="cd02651">
    <property type="entry name" value="nuc_hydro_IU_UC_XIUA"/>
    <property type="match status" value="1"/>
</dbReference>
<dbReference type="AlphaFoldDB" id="A0A4Y8R7P1"/>
<evidence type="ECO:0000259" key="3">
    <source>
        <dbReference type="Pfam" id="PF01156"/>
    </source>
</evidence>
<dbReference type="EMBL" id="SOZD01000018">
    <property type="protein sequence ID" value="TFF17578.1"/>
    <property type="molecule type" value="Genomic_DNA"/>
</dbReference>
<dbReference type="PANTHER" id="PTHR12304:SF4">
    <property type="entry name" value="URIDINE NUCLEOSIDASE"/>
    <property type="match status" value="1"/>
</dbReference>
<evidence type="ECO:0000256" key="2">
    <source>
        <dbReference type="ARBA" id="ARBA00023295"/>
    </source>
</evidence>
<keyword evidence="5" id="KW-1185">Reference proteome</keyword>
<sequence length="313" mass="33354">MDKSAVIFDTDPGQDDAVAILTALASPELEVIGISTVAGNIPLKLTTKNALKLVELAGRTEVPVYPGCDRPLGRALVTAEHVHGETGLDGPDLPEPVTQPQALHGADFIIETVRQREPGTVTLMTLGPLTNVALAFAKAPDIVKRLKGLVMMGGGCFEGGNITPAAEFNVYVDPEAAAMVFASGVGVTVLSLDVTHQMLSTRERIEAFRALGNKAGEAVAAMLSFSERFDVAKYGSSGAPLHDPCVTGYVLDPSIFEGRDVNVEVETGSRLTRGMTVCDYWGVTDRPKNAFWVRSADSDRFFGLLTERIGRLP</sequence>
<gene>
    <name evidence="4" type="ORF">E3C22_23975</name>
</gene>
<dbReference type="PANTHER" id="PTHR12304">
    <property type="entry name" value="INOSINE-URIDINE PREFERRING NUCLEOSIDE HYDROLASE"/>
    <property type="match status" value="1"/>
</dbReference>
<dbReference type="Proteomes" id="UP000298179">
    <property type="component" value="Unassembled WGS sequence"/>
</dbReference>
<comment type="caution">
    <text evidence="4">The sequence shown here is derived from an EMBL/GenBank/DDBJ whole genome shotgun (WGS) entry which is preliminary data.</text>
</comment>
<keyword evidence="2" id="KW-0326">Glycosidase</keyword>
<dbReference type="GO" id="GO:0008477">
    <property type="term" value="F:purine nucleosidase activity"/>
    <property type="evidence" value="ECO:0007669"/>
    <property type="project" value="TreeGrafter"/>
</dbReference>
<dbReference type="InterPro" id="IPR015910">
    <property type="entry name" value="I/U_nuclsd_hydro_CS"/>
</dbReference>
<dbReference type="InterPro" id="IPR001910">
    <property type="entry name" value="Inosine/uridine_hydrolase_dom"/>
</dbReference>
<evidence type="ECO:0000256" key="1">
    <source>
        <dbReference type="ARBA" id="ARBA00022801"/>
    </source>
</evidence>
<dbReference type="SUPFAM" id="SSF53590">
    <property type="entry name" value="Nucleoside hydrolase"/>
    <property type="match status" value="1"/>
</dbReference>
<accession>A0A4Y8R7P1</accession>
<evidence type="ECO:0000313" key="5">
    <source>
        <dbReference type="Proteomes" id="UP000298179"/>
    </source>
</evidence>
<protein>
    <submittedName>
        <fullName evidence="4">Nucleoside hydrolase</fullName>
    </submittedName>
</protein>
<dbReference type="Pfam" id="PF01156">
    <property type="entry name" value="IU_nuc_hydro"/>
    <property type="match status" value="1"/>
</dbReference>
<name>A0A4Y8R7P1_9HYPH</name>
<dbReference type="InterPro" id="IPR023186">
    <property type="entry name" value="IUNH"/>
</dbReference>